<protein>
    <recommendedName>
        <fullName evidence="3">DUF349 domain-containing protein</fullName>
    </recommendedName>
</protein>
<evidence type="ECO:0000256" key="1">
    <source>
        <dbReference type="SAM" id="MobiDB-lite"/>
    </source>
</evidence>
<evidence type="ECO:0000313" key="2">
    <source>
        <dbReference type="EMBL" id="VAW29079.1"/>
    </source>
</evidence>
<gene>
    <name evidence="2" type="ORF">MNBD_BACTEROID06-330</name>
</gene>
<feature type="region of interest" description="Disordered" evidence="1">
    <location>
        <begin position="1"/>
        <end position="20"/>
    </location>
</feature>
<dbReference type="AlphaFoldDB" id="A0A3B0UWT7"/>
<feature type="non-terminal residue" evidence="2">
    <location>
        <position position="374"/>
    </location>
</feature>
<dbReference type="Pfam" id="PF03993">
    <property type="entry name" value="DUF349"/>
    <property type="match status" value="4"/>
</dbReference>
<evidence type="ECO:0008006" key="3">
    <source>
        <dbReference type="Google" id="ProtNLM"/>
    </source>
</evidence>
<organism evidence="2">
    <name type="scientific">hydrothermal vent metagenome</name>
    <dbReference type="NCBI Taxonomy" id="652676"/>
    <lineage>
        <taxon>unclassified sequences</taxon>
        <taxon>metagenomes</taxon>
        <taxon>ecological metagenomes</taxon>
    </lineage>
</organism>
<sequence length="374" mass="43936">LSKDESLATPIATEAEKPKEKVDELAGEDFKSYSKEKFVDLIKLLAKHDDPFYAERYLKQIEVFFAEIKKTELAEAKAAFIKENGTEEGFSFKLDELTSRFDANTRLIRDRKYAFSKDREAQRQANLKKAEEALEKLRIFVDSEESSASFNKFKEIQTEWKAIGDVPGNQSKTLWANYNALINRFYDQRSIYFELKELDRKKNYEAKVKICERAEALEEFEHLKEAISTLNDLHQEYKHLGPVPQELQEDLWQRFKAASDKVYEKRKEFVSDLKVTLLENLVKKEEIIADIKLFVEFDSDRIKEWNSKTKELLAIQKKWEAIGGLPREKSKEINKAFWSSFKTFFHNKGNFFKKLDADRKINYDAKLVLVEKAE</sequence>
<accession>A0A3B0UWT7</accession>
<feature type="non-terminal residue" evidence="2">
    <location>
        <position position="1"/>
    </location>
</feature>
<dbReference type="InterPro" id="IPR007139">
    <property type="entry name" value="DUF349"/>
</dbReference>
<proteinExistence type="predicted"/>
<reference evidence="2" key="1">
    <citation type="submission" date="2018-06" db="EMBL/GenBank/DDBJ databases">
        <authorList>
            <person name="Zhirakovskaya E."/>
        </authorList>
    </citation>
    <scope>NUCLEOTIDE SEQUENCE</scope>
</reference>
<dbReference type="EMBL" id="UOES01000509">
    <property type="protein sequence ID" value="VAW29079.1"/>
    <property type="molecule type" value="Genomic_DNA"/>
</dbReference>
<name>A0A3B0UWT7_9ZZZZ</name>